<evidence type="ECO:0000313" key="1">
    <source>
        <dbReference type="EMBL" id="GBM92966.1"/>
    </source>
</evidence>
<reference evidence="1 2" key="1">
    <citation type="journal article" date="2019" name="Sci. Rep.">
        <title>Orb-weaving spider Araneus ventricosus genome elucidates the spidroin gene catalogue.</title>
        <authorList>
            <person name="Kono N."/>
            <person name="Nakamura H."/>
            <person name="Ohtoshi R."/>
            <person name="Moran D.A.P."/>
            <person name="Shinohara A."/>
            <person name="Yoshida Y."/>
            <person name="Fujiwara M."/>
            <person name="Mori M."/>
            <person name="Tomita M."/>
            <person name="Arakawa K."/>
        </authorList>
    </citation>
    <scope>NUCLEOTIDE SEQUENCE [LARGE SCALE GENOMIC DNA]</scope>
</reference>
<organism evidence="1 2">
    <name type="scientific">Araneus ventricosus</name>
    <name type="common">Orbweaver spider</name>
    <name type="synonym">Epeira ventricosa</name>
    <dbReference type="NCBI Taxonomy" id="182803"/>
    <lineage>
        <taxon>Eukaryota</taxon>
        <taxon>Metazoa</taxon>
        <taxon>Ecdysozoa</taxon>
        <taxon>Arthropoda</taxon>
        <taxon>Chelicerata</taxon>
        <taxon>Arachnida</taxon>
        <taxon>Araneae</taxon>
        <taxon>Araneomorphae</taxon>
        <taxon>Entelegynae</taxon>
        <taxon>Araneoidea</taxon>
        <taxon>Araneidae</taxon>
        <taxon>Araneus</taxon>
    </lineage>
</organism>
<dbReference type="Proteomes" id="UP000499080">
    <property type="component" value="Unassembled WGS sequence"/>
</dbReference>
<protein>
    <submittedName>
        <fullName evidence="1">Uncharacterized protein</fullName>
    </submittedName>
</protein>
<accession>A0A4Y2JUV0</accession>
<dbReference type="AlphaFoldDB" id="A0A4Y2JUV0"/>
<comment type="caution">
    <text evidence="1">The sequence shown here is derived from an EMBL/GenBank/DDBJ whole genome shotgun (WGS) entry which is preliminary data.</text>
</comment>
<gene>
    <name evidence="1" type="ORF">AVEN_203923_1</name>
</gene>
<keyword evidence="2" id="KW-1185">Reference proteome</keyword>
<dbReference type="EMBL" id="BGPR01003835">
    <property type="protein sequence ID" value="GBM92966.1"/>
    <property type="molecule type" value="Genomic_DNA"/>
</dbReference>
<proteinExistence type="predicted"/>
<evidence type="ECO:0000313" key="2">
    <source>
        <dbReference type="Proteomes" id="UP000499080"/>
    </source>
</evidence>
<sequence length="106" mass="11102">MGLLHFKSYVVGQTSSCWLGAKIPTLARPSQEGVPKKAGRGVPAILFSSSSGCGSKLRNSALVSSSSSTGLRRIMLSNLEFFGSQAEMLPPGYSGLYSMESRAAVA</sequence>
<name>A0A4Y2JUV0_ARAVE</name>